<dbReference type="EMBL" id="JACHIF010000001">
    <property type="protein sequence ID" value="MBB5036520.1"/>
    <property type="molecule type" value="Genomic_DNA"/>
</dbReference>
<keyword evidence="2" id="KW-1185">Reference proteome</keyword>
<protein>
    <submittedName>
        <fullName evidence="1">Uncharacterized protein</fullName>
    </submittedName>
</protein>
<dbReference type="Proteomes" id="UP000534294">
    <property type="component" value="Unassembled WGS sequence"/>
</dbReference>
<reference evidence="1 2" key="1">
    <citation type="submission" date="2020-08" db="EMBL/GenBank/DDBJ databases">
        <title>Genomic Encyclopedia of Type Strains, Phase IV (KMG-IV): sequencing the most valuable type-strain genomes for metagenomic binning, comparative biology and taxonomic classification.</title>
        <authorList>
            <person name="Goeker M."/>
        </authorList>
    </citation>
    <scope>NUCLEOTIDE SEQUENCE [LARGE SCALE GENOMIC DNA]</scope>
    <source>
        <strain evidence="1 2">DSM 12251</strain>
    </source>
</reference>
<dbReference type="Gene3D" id="3.30.70.970">
    <property type="entry name" value="RraB-like"/>
    <property type="match status" value="1"/>
</dbReference>
<dbReference type="InterPro" id="IPR036701">
    <property type="entry name" value="RraB-like_sf"/>
</dbReference>
<dbReference type="SUPFAM" id="SSF89946">
    <property type="entry name" value="Hypothetical protein VC0424"/>
    <property type="match status" value="1"/>
</dbReference>
<dbReference type="AlphaFoldDB" id="A0A7W7YHX4"/>
<evidence type="ECO:0000313" key="1">
    <source>
        <dbReference type="EMBL" id="MBB5036520.1"/>
    </source>
</evidence>
<name>A0A7W7YHX4_9BACT</name>
<sequence length="51" mass="5522">MMRGGSCVRVSHHGTIKIGDISSHSIELGRQAKKLGGSYDGWEAPIIKKND</sequence>
<accession>A0A7W7YHX4</accession>
<gene>
    <name evidence="1" type="ORF">HNQ64_000754</name>
</gene>
<evidence type="ECO:0000313" key="2">
    <source>
        <dbReference type="Proteomes" id="UP000534294"/>
    </source>
</evidence>
<proteinExistence type="predicted"/>
<comment type="caution">
    <text evidence="1">The sequence shown here is derived from an EMBL/GenBank/DDBJ whole genome shotgun (WGS) entry which is preliminary data.</text>
</comment>
<organism evidence="1 2">
    <name type="scientific">Prosthecobacter dejongeii</name>
    <dbReference type="NCBI Taxonomy" id="48465"/>
    <lineage>
        <taxon>Bacteria</taxon>
        <taxon>Pseudomonadati</taxon>
        <taxon>Verrucomicrobiota</taxon>
        <taxon>Verrucomicrobiia</taxon>
        <taxon>Verrucomicrobiales</taxon>
        <taxon>Verrucomicrobiaceae</taxon>
        <taxon>Prosthecobacter</taxon>
    </lineage>
</organism>